<dbReference type="RefSeq" id="WP_155113472.1">
    <property type="nucleotide sequence ID" value="NZ_WMIB01000021.1"/>
</dbReference>
<evidence type="ECO:0000256" key="2">
    <source>
        <dbReference type="SAM" id="SignalP"/>
    </source>
</evidence>
<evidence type="ECO:0000313" key="3">
    <source>
        <dbReference type="EMBL" id="MTH54961.1"/>
    </source>
</evidence>
<keyword evidence="2" id="KW-0732">Signal</keyword>
<feature type="signal peptide" evidence="2">
    <location>
        <begin position="1"/>
        <end position="19"/>
    </location>
</feature>
<evidence type="ECO:0000313" key="4">
    <source>
        <dbReference type="Proteomes" id="UP000434639"/>
    </source>
</evidence>
<gene>
    <name evidence="3" type="ORF">GKZ89_16280</name>
</gene>
<comment type="caution">
    <text evidence="3">The sequence shown here is derived from an EMBL/GenBank/DDBJ whole genome shotgun (WGS) entry which is preliminary data.</text>
</comment>
<dbReference type="InterPro" id="IPR024221">
    <property type="entry name" value="BLIP_dom_sf"/>
</dbReference>
<organism evidence="3 4">
    <name type="scientific">Metabacillus mangrovi</name>
    <dbReference type="NCBI Taxonomy" id="1491830"/>
    <lineage>
        <taxon>Bacteria</taxon>
        <taxon>Bacillati</taxon>
        <taxon>Bacillota</taxon>
        <taxon>Bacilli</taxon>
        <taxon>Bacillales</taxon>
        <taxon>Bacillaceae</taxon>
        <taxon>Metabacillus</taxon>
    </lineage>
</organism>
<feature type="chain" id="PRO_5039556444" evidence="2">
    <location>
        <begin position="20"/>
        <end position="209"/>
    </location>
</feature>
<dbReference type="OrthoDB" id="2738962at2"/>
<dbReference type="PROSITE" id="PS51257">
    <property type="entry name" value="PROKAR_LIPOPROTEIN"/>
    <property type="match status" value="1"/>
</dbReference>
<feature type="region of interest" description="Disordered" evidence="1">
    <location>
        <begin position="18"/>
        <end position="74"/>
    </location>
</feature>
<proteinExistence type="predicted"/>
<protein>
    <submittedName>
        <fullName evidence="3">DUF3862 domain-containing protein</fullName>
    </submittedName>
</protein>
<sequence length="209" mass="22750">MRRKWLLILAVLGMSGALAGCGQGEKSTEPAAAEEPAAEDKETQGEDGQGGEPSLDESVAKGSDTITQEKYEQVEGGLSYEEVAKLIGSEGEEDTKQKLPENTKRYTWSSDGDQGIAITVFEFVDSKLDSKSQFGFSEDEPLQIRQEQYDQLKLGMPIDQVTKLLGGEGVLTTESDGLGGEFKSQMYTYKGDGEKTYSLHFTDGILVIK</sequence>
<dbReference type="EMBL" id="WMIB01000021">
    <property type="protein sequence ID" value="MTH54961.1"/>
    <property type="molecule type" value="Genomic_DNA"/>
</dbReference>
<dbReference type="Gene3D" id="3.10.450.730">
    <property type="entry name" value="BLIP domain"/>
    <property type="match status" value="1"/>
</dbReference>
<dbReference type="SUPFAM" id="SSF55648">
    <property type="entry name" value="beta-lactamase-inhibitor protein, BLIP"/>
    <property type="match status" value="1"/>
</dbReference>
<reference evidence="3 4" key="1">
    <citation type="journal article" date="2017" name="Int. J. Syst. Evol. Microbiol.">
        <title>Bacillus mangrovi sp. nov., isolated from a sediment sample from a mangrove forest.</title>
        <authorList>
            <person name="Gupta V."/>
            <person name="Singh P.K."/>
            <person name="Korpole S."/>
            <person name="Tanuku N.R.S."/>
            <person name="Pinnaka A.K."/>
        </authorList>
    </citation>
    <scope>NUCLEOTIDE SEQUENCE [LARGE SCALE GENOMIC DNA]</scope>
    <source>
        <strain evidence="3 4">KCTC 33872</strain>
    </source>
</reference>
<dbReference type="AlphaFoldDB" id="A0A7X2V678"/>
<accession>A0A7X2V678</accession>
<dbReference type="Proteomes" id="UP000434639">
    <property type="component" value="Unassembled WGS sequence"/>
</dbReference>
<keyword evidence="4" id="KW-1185">Reference proteome</keyword>
<dbReference type="InterPro" id="IPR024418">
    <property type="entry name" value="DUF3862"/>
</dbReference>
<name>A0A7X2V678_9BACI</name>
<dbReference type="Pfam" id="PF12978">
    <property type="entry name" value="DUF3862"/>
    <property type="match status" value="1"/>
</dbReference>
<evidence type="ECO:0000256" key="1">
    <source>
        <dbReference type="SAM" id="MobiDB-lite"/>
    </source>
</evidence>